<evidence type="ECO:0000313" key="1">
    <source>
        <dbReference type="EMBL" id="MPM34832.1"/>
    </source>
</evidence>
<name>A0A644Z260_9ZZZZ</name>
<proteinExistence type="predicted"/>
<accession>A0A644Z260</accession>
<reference evidence="1" key="1">
    <citation type="submission" date="2019-08" db="EMBL/GenBank/DDBJ databases">
        <authorList>
            <person name="Kucharzyk K."/>
            <person name="Murdoch R.W."/>
            <person name="Higgins S."/>
            <person name="Loffler F."/>
        </authorList>
    </citation>
    <scope>NUCLEOTIDE SEQUENCE</scope>
</reference>
<comment type="caution">
    <text evidence="1">The sequence shown here is derived from an EMBL/GenBank/DDBJ whole genome shotgun (WGS) entry which is preliminary data.</text>
</comment>
<organism evidence="1">
    <name type="scientific">bioreactor metagenome</name>
    <dbReference type="NCBI Taxonomy" id="1076179"/>
    <lineage>
        <taxon>unclassified sequences</taxon>
        <taxon>metagenomes</taxon>
        <taxon>ecological metagenomes</taxon>
    </lineage>
</organism>
<dbReference type="AlphaFoldDB" id="A0A644Z260"/>
<protein>
    <submittedName>
        <fullName evidence="1">Uncharacterized protein</fullName>
    </submittedName>
</protein>
<dbReference type="EMBL" id="VSSQ01007094">
    <property type="protein sequence ID" value="MPM34832.1"/>
    <property type="molecule type" value="Genomic_DNA"/>
</dbReference>
<sequence length="55" mass="6289">MSSYRYNKYSKYNDETIEMEPFILGSVAMDGVYRFAGGANEGTGYNKTLPFRYGQ</sequence>
<gene>
    <name evidence="1" type="ORF">SDC9_81422</name>
</gene>